<evidence type="ECO:0000256" key="7">
    <source>
        <dbReference type="HAMAP-Rule" id="MF_01147"/>
    </source>
</evidence>
<keyword evidence="2 7" id="KW-1003">Cell membrane</keyword>
<protein>
    <recommendedName>
        <fullName evidence="7">Phosphatidylglycerol--prolipoprotein diacylglyceryl transferase</fullName>
        <ecNumber evidence="7">2.5.1.145</ecNumber>
    </recommendedName>
</protein>
<comment type="function">
    <text evidence="7">Catalyzes the transfer of the diacylglyceryl group from phosphatidylglycerol to the sulfhydryl group of the N-terminal cysteine of a prolipoprotein, the first step in the formation of mature lipoproteins.</text>
</comment>
<evidence type="ECO:0000313" key="8">
    <source>
        <dbReference type="EMBL" id="SJZ64223.1"/>
    </source>
</evidence>
<dbReference type="PANTHER" id="PTHR30589:SF0">
    <property type="entry name" value="PHOSPHATIDYLGLYCEROL--PROLIPOPROTEIN DIACYLGLYCERYL TRANSFERASE"/>
    <property type="match status" value="1"/>
</dbReference>
<dbReference type="AlphaFoldDB" id="A0A1T4MB47"/>
<comment type="similarity">
    <text evidence="1 7">Belongs to the Lgt family.</text>
</comment>
<dbReference type="GO" id="GO:0042158">
    <property type="term" value="P:lipoprotein biosynthetic process"/>
    <property type="evidence" value="ECO:0007669"/>
    <property type="project" value="UniProtKB-UniRule"/>
</dbReference>
<feature type="transmembrane region" description="Helical" evidence="7">
    <location>
        <begin position="201"/>
        <end position="218"/>
    </location>
</feature>
<dbReference type="EC" id="2.5.1.145" evidence="7"/>
<dbReference type="EMBL" id="FUXI01000009">
    <property type="protein sequence ID" value="SJZ64223.1"/>
    <property type="molecule type" value="Genomic_DNA"/>
</dbReference>
<dbReference type="Pfam" id="PF01790">
    <property type="entry name" value="LGT"/>
    <property type="match status" value="1"/>
</dbReference>
<reference evidence="8 9" key="1">
    <citation type="submission" date="2017-02" db="EMBL/GenBank/DDBJ databases">
        <authorList>
            <person name="Peterson S.W."/>
        </authorList>
    </citation>
    <scope>NUCLEOTIDE SEQUENCE [LARGE SCALE GENOMIC DNA]</scope>
    <source>
        <strain evidence="8 9">ATCC BAA-1030</strain>
    </source>
</reference>
<keyword evidence="5 7" id="KW-1133">Transmembrane helix</keyword>
<keyword evidence="6 7" id="KW-0472">Membrane</keyword>
<keyword evidence="9" id="KW-1185">Reference proteome</keyword>
<comment type="catalytic activity">
    <reaction evidence="7">
        <text>L-cysteinyl-[prolipoprotein] + a 1,2-diacyl-sn-glycero-3-phospho-(1'-sn-glycerol) = an S-1,2-diacyl-sn-glyceryl-L-cysteinyl-[prolipoprotein] + sn-glycerol 1-phosphate + H(+)</text>
        <dbReference type="Rhea" id="RHEA:56712"/>
        <dbReference type="Rhea" id="RHEA-COMP:14679"/>
        <dbReference type="Rhea" id="RHEA-COMP:14680"/>
        <dbReference type="ChEBI" id="CHEBI:15378"/>
        <dbReference type="ChEBI" id="CHEBI:29950"/>
        <dbReference type="ChEBI" id="CHEBI:57685"/>
        <dbReference type="ChEBI" id="CHEBI:64716"/>
        <dbReference type="ChEBI" id="CHEBI:140658"/>
        <dbReference type="EC" id="2.5.1.145"/>
    </reaction>
</comment>
<feature type="binding site" evidence="7">
    <location>
        <position position="135"/>
    </location>
    <ligand>
        <name>a 1,2-diacyl-sn-glycero-3-phospho-(1'-sn-glycerol)</name>
        <dbReference type="ChEBI" id="CHEBI:64716"/>
    </ligand>
</feature>
<feature type="transmembrane region" description="Helical" evidence="7">
    <location>
        <begin position="18"/>
        <end position="37"/>
    </location>
</feature>
<feature type="transmembrane region" description="Helical" evidence="7">
    <location>
        <begin position="114"/>
        <end position="133"/>
    </location>
</feature>
<dbReference type="UniPathway" id="UPA00664"/>
<dbReference type="Proteomes" id="UP000190328">
    <property type="component" value="Unassembled WGS sequence"/>
</dbReference>
<evidence type="ECO:0000313" key="9">
    <source>
        <dbReference type="Proteomes" id="UP000190328"/>
    </source>
</evidence>
<dbReference type="InterPro" id="IPR001640">
    <property type="entry name" value="Lgt"/>
</dbReference>
<feature type="transmembrane region" description="Helical" evidence="7">
    <location>
        <begin position="49"/>
        <end position="72"/>
    </location>
</feature>
<sequence>MFLAKIDPIAIRLFGLEIHWYAICVVLGMTIGVLIASKEAARLGWNSELVVDFMIYAMPLGIIGARIYYVLFQLPYYTSHPEEIFAFWNGGLAIYGGLITGLLVLYIFSKRHNFSIWAFLDIIAPSVMIGQAIGRWGNFFNQEAYGPTVSKEFLTSTLHLPNVIVDGMYIDGFYRQPTFLYESIWCFIGFFILQRLRQKRQFFKTGQVFLAYIIWYTFERMLVEGLRTDSLMILGVVRVSQALSILLFITAIALLIVRGKREGISYYGCKNTK</sequence>
<comment type="subcellular location">
    <subcellularLocation>
        <location evidence="7">Cell membrane</location>
        <topology evidence="7">Multi-pass membrane protein</topology>
    </subcellularLocation>
</comment>
<proteinExistence type="inferred from homology"/>
<evidence type="ECO:0000256" key="3">
    <source>
        <dbReference type="ARBA" id="ARBA00022679"/>
    </source>
</evidence>
<organism evidence="8 9">
    <name type="scientific">Pilibacter termitis</name>
    <dbReference type="NCBI Taxonomy" id="263852"/>
    <lineage>
        <taxon>Bacteria</taxon>
        <taxon>Bacillati</taxon>
        <taxon>Bacillota</taxon>
        <taxon>Bacilli</taxon>
        <taxon>Lactobacillales</taxon>
        <taxon>Enterococcaceae</taxon>
        <taxon>Pilibacter</taxon>
    </lineage>
</organism>
<evidence type="ECO:0000256" key="2">
    <source>
        <dbReference type="ARBA" id="ARBA00022475"/>
    </source>
</evidence>
<gene>
    <name evidence="7" type="primary">lgt</name>
    <name evidence="8" type="ORF">SAMN02745116_01030</name>
</gene>
<dbReference type="PANTHER" id="PTHR30589">
    <property type="entry name" value="PROLIPOPROTEIN DIACYLGLYCERYL TRANSFERASE"/>
    <property type="match status" value="1"/>
</dbReference>
<dbReference type="OrthoDB" id="871140at2"/>
<feature type="transmembrane region" description="Helical" evidence="7">
    <location>
        <begin position="84"/>
        <end position="107"/>
    </location>
</feature>
<keyword evidence="4 7" id="KW-0812">Transmembrane</keyword>
<evidence type="ECO:0000256" key="1">
    <source>
        <dbReference type="ARBA" id="ARBA00007150"/>
    </source>
</evidence>
<dbReference type="GO" id="GO:0005886">
    <property type="term" value="C:plasma membrane"/>
    <property type="evidence" value="ECO:0007669"/>
    <property type="project" value="UniProtKB-SubCell"/>
</dbReference>
<evidence type="ECO:0000256" key="5">
    <source>
        <dbReference type="ARBA" id="ARBA00022989"/>
    </source>
</evidence>
<dbReference type="RefSeq" id="WP_078806954.1">
    <property type="nucleotide sequence ID" value="NZ_FUXI01000009.1"/>
</dbReference>
<dbReference type="STRING" id="263852.SAMN02745116_01030"/>
<accession>A0A1T4MB47</accession>
<evidence type="ECO:0000256" key="4">
    <source>
        <dbReference type="ARBA" id="ARBA00022692"/>
    </source>
</evidence>
<dbReference type="GO" id="GO:0008961">
    <property type="term" value="F:phosphatidylglycerol-prolipoprotein diacylglyceryl transferase activity"/>
    <property type="evidence" value="ECO:0007669"/>
    <property type="project" value="UniProtKB-UniRule"/>
</dbReference>
<comment type="pathway">
    <text evidence="7">Protein modification; lipoprotein biosynthesis (diacylglyceryl transfer).</text>
</comment>
<dbReference type="NCBIfam" id="TIGR00544">
    <property type="entry name" value="lgt"/>
    <property type="match status" value="1"/>
</dbReference>
<name>A0A1T4MB47_9ENTE</name>
<keyword evidence="3 7" id="KW-0808">Transferase</keyword>
<keyword evidence="8" id="KW-0449">Lipoprotein</keyword>
<feature type="transmembrane region" description="Helical" evidence="7">
    <location>
        <begin position="230"/>
        <end position="257"/>
    </location>
</feature>
<dbReference type="HAMAP" id="MF_01147">
    <property type="entry name" value="Lgt"/>
    <property type="match status" value="1"/>
</dbReference>
<dbReference type="PROSITE" id="PS01311">
    <property type="entry name" value="LGT"/>
    <property type="match status" value="1"/>
</dbReference>
<evidence type="ECO:0000256" key="6">
    <source>
        <dbReference type="ARBA" id="ARBA00023136"/>
    </source>
</evidence>